<evidence type="ECO:0000256" key="7">
    <source>
        <dbReference type="ARBA" id="ARBA00022801"/>
    </source>
</evidence>
<organism evidence="12 13">
    <name type="scientific">Saccharothrix syringae</name>
    <name type="common">Nocardiopsis syringae</name>
    <dbReference type="NCBI Taxonomy" id="103733"/>
    <lineage>
        <taxon>Bacteria</taxon>
        <taxon>Bacillati</taxon>
        <taxon>Actinomycetota</taxon>
        <taxon>Actinomycetes</taxon>
        <taxon>Pseudonocardiales</taxon>
        <taxon>Pseudonocardiaceae</taxon>
        <taxon>Saccharothrix</taxon>
    </lineage>
</organism>
<dbReference type="PRINTS" id="PR00793">
    <property type="entry name" value="PROAMNOPTASE"/>
</dbReference>
<comment type="catalytic activity">
    <reaction evidence="1 8 10">
        <text>Release of N-terminal proline from a peptide.</text>
        <dbReference type="EC" id="3.4.11.5"/>
    </reaction>
</comment>
<dbReference type="Pfam" id="PF00561">
    <property type="entry name" value="Abhydrolase_1"/>
    <property type="match status" value="1"/>
</dbReference>
<keyword evidence="6 8" id="KW-0645">Protease</keyword>
<accession>A0A5Q0HED8</accession>
<dbReference type="GO" id="GO:0005737">
    <property type="term" value="C:cytoplasm"/>
    <property type="evidence" value="ECO:0007669"/>
    <property type="project" value="UniProtKB-SubCell"/>
</dbReference>
<dbReference type="OrthoDB" id="9796770at2"/>
<name>A0A5Q0HED8_SACSY</name>
<evidence type="ECO:0000256" key="1">
    <source>
        <dbReference type="ARBA" id="ARBA00001585"/>
    </source>
</evidence>
<feature type="active site" description="Nucleophile" evidence="9">
    <location>
        <position position="101"/>
    </location>
</feature>
<evidence type="ECO:0000256" key="10">
    <source>
        <dbReference type="RuleBase" id="RU003421"/>
    </source>
</evidence>
<dbReference type="Proteomes" id="UP000325787">
    <property type="component" value="Chromosome"/>
</dbReference>
<evidence type="ECO:0000313" key="12">
    <source>
        <dbReference type="EMBL" id="QFZ24459.1"/>
    </source>
</evidence>
<feature type="active site" description="Proton donor" evidence="9">
    <location>
        <position position="282"/>
    </location>
</feature>
<keyword evidence="13" id="KW-1185">Reference proteome</keyword>
<evidence type="ECO:0000256" key="8">
    <source>
        <dbReference type="PIRNR" id="PIRNR006431"/>
    </source>
</evidence>
<dbReference type="AlphaFoldDB" id="A0A5Q0HED8"/>
<evidence type="ECO:0000256" key="2">
    <source>
        <dbReference type="ARBA" id="ARBA00004496"/>
    </source>
</evidence>
<dbReference type="EMBL" id="CP034550">
    <property type="protein sequence ID" value="QFZ24459.1"/>
    <property type="molecule type" value="Genomic_DNA"/>
</dbReference>
<dbReference type="GO" id="GO:0004177">
    <property type="term" value="F:aminopeptidase activity"/>
    <property type="evidence" value="ECO:0007669"/>
    <property type="project" value="UniProtKB-UniRule"/>
</dbReference>
<evidence type="ECO:0000313" key="13">
    <source>
        <dbReference type="Proteomes" id="UP000325787"/>
    </source>
</evidence>
<evidence type="ECO:0000256" key="4">
    <source>
        <dbReference type="ARBA" id="ARBA00022438"/>
    </source>
</evidence>
<evidence type="ECO:0000256" key="9">
    <source>
        <dbReference type="PIRSR" id="PIRSR006431-1"/>
    </source>
</evidence>
<evidence type="ECO:0000259" key="11">
    <source>
        <dbReference type="Pfam" id="PF00561"/>
    </source>
</evidence>
<feature type="domain" description="AB hydrolase-1" evidence="11">
    <location>
        <begin position="21"/>
        <end position="126"/>
    </location>
</feature>
<dbReference type="PANTHER" id="PTHR43722">
    <property type="entry name" value="PROLINE IMINOPEPTIDASE"/>
    <property type="match status" value="1"/>
</dbReference>
<proteinExistence type="inferred from homology"/>
<dbReference type="SUPFAM" id="SSF53474">
    <property type="entry name" value="alpha/beta-Hydrolases"/>
    <property type="match status" value="1"/>
</dbReference>
<dbReference type="InterPro" id="IPR029058">
    <property type="entry name" value="AB_hydrolase_fold"/>
</dbReference>
<comment type="subcellular location">
    <subcellularLocation>
        <location evidence="2 8">Cytoplasm</location>
    </subcellularLocation>
</comment>
<keyword evidence="7 8" id="KW-0378">Hydrolase</keyword>
<dbReference type="EC" id="3.4.11.5" evidence="8 10"/>
<comment type="similarity">
    <text evidence="3 8 10">Belongs to the peptidase S33 family.</text>
</comment>
<dbReference type="InterPro" id="IPR002410">
    <property type="entry name" value="Peptidase_S33"/>
</dbReference>
<dbReference type="PANTHER" id="PTHR43722:SF1">
    <property type="entry name" value="PROLINE IMINOPEPTIDASE"/>
    <property type="match status" value="1"/>
</dbReference>
<dbReference type="InterPro" id="IPR005944">
    <property type="entry name" value="Pro_iminopeptidase"/>
</dbReference>
<dbReference type="KEGG" id="ssyi:EKG83_23910"/>
<feature type="active site" evidence="9">
    <location>
        <position position="254"/>
    </location>
</feature>
<dbReference type="NCBIfam" id="TIGR01249">
    <property type="entry name" value="pro_imino_pep_1"/>
    <property type="match status" value="1"/>
</dbReference>
<dbReference type="InterPro" id="IPR000073">
    <property type="entry name" value="AB_hydrolase_1"/>
</dbReference>
<keyword evidence="4 8" id="KW-0031">Aminopeptidase</keyword>
<reference evidence="13" key="1">
    <citation type="journal article" date="2021" name="Curr. Microbiol.">
        <title>Complete genome of nocamycin-producing strain Saccharothrix syringae NRRL B-16468 reveals the biosynthetic potential for secondary metabolites.</title>
        <authorList>
            <person name="Mo X."/>
            <person name="Yang S."/>
        </authorList>
    </citation>
    <scope>NUCLEOTIDE SEQUENCE [LARGE SCALE GENOMIC DNA]</scope>
    <source>
        <strain evidence="13">ATCC 51364 / DSM 43886 / JCM 6844 / KCTC 9398 / NBRC 14523 / NRRL B-16468 / INA 2240</strain>
    </source>
</reference>
<evidence type="ECO:0000256" key="5">
    <source>
        <dbReference type="ARBA" id="ARBA00022490"/>
    </source>
</evidence>
<evidence type="ECO:0000256" key="3">
    <source>
        <dbReference type="ARBA" id="ARBA00010088"/>
    </source>
</evidence>
<dbReference type="PIRSF" id="PIRSF006431">
    <property type="entry name" value="Pept_S33"/>
    <property type="match status" value="1"/>
</dbReference>
<dbReference type="Gene3D" id="3.40.50.1820">
    <property type="entry name" value="alpha/beta hydrolase"/>
    <property type="match status" value="1"/>
</dbReference>
<dbReference type="GO" id="GO:0006508">
    <property type="term" value="P:proteolysis"/>
    <property type="evidence" value="ECO:0007669"/>
    <property type="project" value="UniProtKB-KW"/>
</dbReference>
<keyword evidence="5 8" id="KW-0963">Cytoplasm</keyword>
<gene>
    <name evidence="12" type="primary">pip</name>
    <name evidence="12" type="ORF">EKG83_23910</name>
</gene>
<evidence type="ECO:0000256" key="6">
    <source>
        <dbReference type="ARBA" id="ARBA00022670"/>
    </source>
</evidence>
<sequence>MLDVGDGNLVYWEESGNPGGKPVVGLHGGPGTGCSPAMRRRFDPRVYRVILFDQRGCGRSVPHAAEWSTDLSVNTTAHLVADVERLRVARGVERWMVFGASWGSTLGLRYAQLFPHRVSEVVLVAVTTGRWAELSWLYHGLGVFFPEEHARFRAGAGGGAVDLVAAYDGLLNDPDPVVRERAATDWTEWEASIVSLRPGHRRGARWADPVWRMGFARLAAHFFAHRVWLPDGRVLADVGRLRGIPAVLVHGRWDLQGPVGTAWELARAWPGAELVVVPGASHAASDPGMAEAVVAATGRFASRS</sequence>
<protein>
    <recommendedName>
        <fullName evidence="8 10">Proline iminopeptidase</fullName>
        <shortName evidence="8">PIP</shortName>
        <ecNumber evidence="8 10">3.4.11.5</ecNumber>
    </recommendedName>
    <alternativeName>
        <fullName evidence="8">Prolyl aminopeptidase</fullName>
    </alternativeName>
</protein>